<dbReference type="CDD" id="cd07818">
    <property type="entry name" value="SRPBCC_1"/>
    <property type="match status" value="1"/>
</dbReference>
<accession>A0A3B0UXL2</accession>
<reference evidence="2" key="1">
    <citation type="submission" date="2018-06" db="EMBL/GenBank/DDBJ databases">
        <authorList>
            <person name="Zhirakovskaya E."/>
        </authorList>
    </citation>
    <scope>NUCLEOTIDE SEQUENCE</scope>
</reference>
<keyword evidence="1" id="KW-0812">Transmembrane</keyword>
<sequence>MRTLRYLVLALLFLIIVIVIVGFLLPAKVSIQRSIVINRDAGQIFQVINSLSNFNKWSPWYEHDTNAVYTVDGANWGVGSRISWIGNDKVGVGSNEIIESENSSYIKTKLFFGKSEHPAYATITLDPKDNGTKVSWVFENDFGYNIFYRYFGLVLEDMIAPDYEKGLQNLKRYVESLPNI</sequence>
<dbReference type="Pfam" id="PF10604">
    <property type="entry name" value="Polyketide_cyc2"/>
    <property type="match status" value="1"/>
</dbReference>
<name>A0A3B0UXL2_9ZZZZ</name>
<organism evidence="2">
    <name type="scientific">hydrothermal vent metagenome</name>
    <dbReference type="NCBI Taxonomy" id="652676"/>
    <lineage>
        <taxon>unclassified sequences</taxon>
        <taxon>metagenomes</taxon>
        <taxon>ecological metagenomes</taxon>
    </lineage>
</organism>
<dbReference type="AlphaFoldDB" id="A0A3B0UXL2"/>
<feature type="transmembrane region" description="Helical" evidence="1">
    <location>
        <begin position="6"/>
        <end position="25"/>
    </location>
</feature>
<protein>
    <recommendedName>
        <fullName evidence="3">Polyketide cyclase/dehydrase</fullName>
    </recommendedName>
</protein>
<gene>
    <name evidence="2" type="ORF">MNBD_GAMMA01-721</name>
</gene>
<keyword evidence="1" id="KW-0472">Membrane</keyword>
<dbReference type="Gene3D" id="3.30.530.20">
    <property type="match status" value="1"/>
</dbReference>
<evidence type="ECO:0000313" key="2">
    <source>
        <dbReference type="EMBL" id="VAW35888.1"/>
    </source>
</evidence>
<dbReference type="InterPro" id="IPR023393">
    <property type="entry name" value="START-like_dom_sf"/>
</dbReference>
<dbReference type="EMBL" id="UOEW01000118">
    <property type="protein sequence ID" value="VAW35888.1"/>
    <property type="molecule type" value="Genomic_DNA"/>
</dbReference>
<dbReference type="InterPro" id="IPR019587">
    <property type="entry name" value="Polyketide_cyclase/dehydratase"/>
</dbReference>
<dbReference type="SUPFAM" id="SSF55961">
    <property type="entry name" value="Bet v1-like"/>
    <property type="match status" value="1"/>
</dbReference>
<evidence type="ECO:0000256" key="1">
    <source>
        <dbReference type="SAM" id="Phobius"/>
    </source>
</evidence>
<keyword evidence="1" id="KW-1133">Transmembrane helix</keyword>
<proteinExistence type="predicted"/>
<evidence type="ECO:0008006" key="3">
    <source>
        <dbReference type="Google" id="ProtNLM"/>
    </source>
</evidence>